<proteinExistence type="predicted"/>
<dbReference type="Proteomes" id="UP000013909">
    <property type="component" value="Unassembled WGS sequence"/>
</dbReference>
<dbReference type="OrthoDB" id="9805760at2"/>
<dbReference type="STRING" id="1232681.ADIS_4672"/>
<organism evidence="2 3">
    <name type="scientific">Lunatimonas lonarensis</name>
    <dbReference type="NCBI Taxonomy" id="1232681"/>
    <lineage>
        <taxon>Bacteria</taxon>
        <taxon>Pseudomonadati</taxon>
        <taxon>Bacteroidota</taxon>
        <taxon>Cytophagia</taxon>
        <taxon>Cytophagales</taxon>
        <taxon>Cyclobacteriaceae</taxon>
    </lineage>
</organism>
<evidence type="ECO:0000259" key="1">
    <source>
        <dbReference type="Pfam" id="PF09603"/>
    </source>
</evidence>
<reference evidence="2 3" key="1">
    <citation type="submission" date="2013-02" db="EMBL/GenBank/DDBJ databases">
        <title>A novel strain isolated from Lonar lake, Maharashtra, India.</title>
        <authorList>
            <person name="Singh A."/>
        </authorList>
    </citation>
    <scope>NUCLEOTIDE SEQUENCE [LARGE SCALE GENOMIC DNA]</scope>
    <source>
        <strain evidence="2 3">AK24</strain>
    </source>
</reference>
<dbReference type="Pfam" id="PF09603">
    <property type="entry name" value="Fib_succ_major"/>
    <property type="match status" value="1"/>
</dbReference>
<gene>
    <name evidence="2" type="ORF">ADIS_4672</name>
</gene>
<evidence type="ECO:0000313" key="3">
    <source>
        <dbReference type="Proteomes" id="UP000013909"/>
    </source>
</evidence>
<protein>
    <recommendedName>
        <fullName evidence="1">Fibrobacter succinogenes major paralogous domain-containing protein</fullName>
    </recommendedName>
</protein>
<feature type="domain" description="Fibrobacter succinogenes major paralogous" evidence="1">
    <location>
        <begin position="549"/>
        <end position="717"/>
    </location>
</feature>
<name>R7ZLC8_9BACT</name>
<dbReference type="NCBIfam" id="TIGR02145">
    <property type="entry name" value="Fib_succ_major"/>
    <property type="match status" value="1"/>
</dbReference>
<dbReference type="InterPro" id="IPR011871">
    <property type="entry name" value="Fib_succ_major"/>
</dbReference>
<dbReference type="EMBL" id="AQHR01000115">
    <property type="protein sequence ID" value="EON74877.1"/>
    <property type="molecule type" value="Genomic_DNA"/>
</dbReference>
<keyword evidence="3" id="KW-1185">Reference proteome</keyword>
<comment type="caution">
    <text evidence="2">The sequence shown here is derived from an EMBL/GenBank/DDBJ whole genome shotgun (WGS) entry which is preliminary data.</text>
</comment>
<sequence>MRKLLFLPLYILIFWSCKQLEDEQQVTPTPTVRVPPNDQAQLIPLRVASTLNFANALVYTSIDSLESNRIQEGLFFPKDRPSFVIVLDPGTNDVLAFVKKDSLSSEVEINARNVSMAMLGSVPAVNALEEGIRDEALQALYDSPEFSDFEQFIGGRLGSRTPIYQESDTFVDLLLGMNRFLLENYFEIPDFLAESANQRIDYADWLNPEEGGTMVNKEYSFVEVAFTAGDLSQYAMLQPRGMIGSLFSPTTKPIAGLNLLDGCYVATFTQKSDEAKNRNLQKSIEKSLLLLAGELFSSLRLDCQSQLIYKLVSDLIPFVNQFTSNQINSRDEAFTFLISNLTDILQDLLVVGISSRECLDAIGWSQALLALTKEQMKTANLILKVGSVAYNVAQIAPFVSALMPRYQLEFSVETEIYFGSLYRACLSVNHLDPTLRFEGKAGESVSPGVLMLERSSFGGWNRSGFQVNWILEEGNGVISETTSTTDSEGRTRITWSFPEDFDGMARLVAEVRNKEGGHVYGSPLEFFADVEPSKVFIDPRDDRRYPVLEIGSQTWLGRNLNYFGVESDCFENNPANCREFGRMYDWESALIACPPGWHLPNDTEWLTLITFAGGLNNAGRALRSTFLWGNTSAQNGTNEFGFNLLPGGFYFDGMFGGMGNVTLLWSATPLAPQTHTGNRPTASAVFFQSGTNIADLLGIRTNSGWLTGSKFYCRCIKDD</sequence>
<dbReference type="AlphaFoldDB" id="R7ZLC8"/>
<dbReference type="RefSeq" id="WP_010856783.1">
    <property type="nucleotide sequence ID" value="NZ_AQHR01000115.1"/>
</dbReference>
<accession>R7ZLC8</accession>
<evidence type="ECO:0000313" key="2">
    <source>
        <dbReference type="EMBL" id="EON74877.1"/>
    </source>
</evidence>